<evidence type="ECO:0000313" key="1">
    <source>
        <dbReference type="EMBL" id="SPR09663.1"/>
    </source>
</evidence>
<reference evidence="2" key="1">
    <citation type="submission" date="2018-03" db="EMBL/GenBank/DDBJ databases">
        <authorList>
            <person name="Batty M. E."/>
            <person name="Batty M E."/>
        </authorList>
    </citation>
    <scope>NUCLEOTIDE SEQUENCE [LARGE SCALE GENOMIC DNA]</scope>
</reference>
<sequence>MTINSIIVGINVFKEIFDSAVLTNNKAQTRKFNNNSE</sequence>
<organism evidence="1 2">
    <name type="scientific">Orientia tsutsugamushi</name>
    <name type="common">Rickettsia tsutsugamushi</name>
    <dbReference type="NCBI Taxonomy" id="784"/>
    <lineage>
        <taxon>Bacteria</taxon>
        <taxon>Pseudomonadati</taxon>
        <taxon>Pseudomonadota</taxon>
        <taxon>Alphaproteobacteria</taxon>
        <taxon>Rickettsiales</taxon>
        <taxon>Rickettsiaceae</taxon>
        <taxon>Rickettsieae</taxon>
        <taxon>Orientia</taxon>
    </lineage>
</organism>
<evidence type="ECO:0000313" key="2">
    <source>
        <dbReference type="Proteomes" id="UP000244992"/>
    </source>
</evidence>
<dbReference type="EMBL" id="LS398550">
    <property type="protein sequence ID" value="SPR09663.1"/>
    <property type="molecule type" value="Genomic_DNA"/>
</dbReference>
<dbReference type="Proteomes" id="UP000244992">
    <property type="component" value="Chromosome I"/>
</dbReference>
<gene>
    <name evidence="1" type="ORF">KATO_01531</name>
</gene>
<dbReference type="AlphaFoldDB" id="A0A2U3R8X8"/>
<protein>
    <submittedName>
        <fullName evidence="1">IS110 family transposase</fullName>
    </submittedName>
</protein>
<proteinExistence type="predicted"/>
<name>A0A2U3R8X8_ORITS</name>
<accession>A0A2U3R8X8</accession>